<dbReference type="GO" id="GO:0006355">
    <property type="term" value="P:regulation of DNA-templated transcription"/>
    <property type="evidence" value="ECO:0007669"/>
    <property type="project" value="InterPro"/>
</dbReference>
<dbReference type="EMBL" id="CYKH01002128">
    <property type="protein sequence ID" value="CUG93202.1"/>
    <property type="molecule type" value="Genomic_DNA"/>
</dbReference>
<proteinExistence type="predicted"/>
<organism evidence="2 3">
    <name type="scientific">Bodo saltans</name>
    <name type="common">Flagellated protozoan</name>
    <dbReference type="NCBI Taxonomy" id="75058"/>
    <lineage>
        <taxon>Eukaryota</taxon>
        <taxon>Discoba</taxon>
        <taxon>Euglenozoa</taxon>
        <taxon>Kinetoplastea</taxon>
        <taxon>Metakinetoplastina</taxon>
        <taxon>Eubodonida</taxon>
        <taxon>Bodonidae</taxon>
        <taxon>Bodo</taxon>
    </lineage>
</organism>
<evidence type="ECO:0000313" key="3">
    <source>
        <dbReference type="Proteomes" id="UP000051952"/>
    </source>
</evidence>
<accession>A0A0S4JSM9</accession>
<dbReference type="VEuPathDB" id="TriTrypDB:BSAL_41345"/>
<dbReference type="Proteomes" id="UP000051952">
    <property type="component" value="Unassembled WGS sequence"/>
</dbReference>
<dbReference type="InterPro" id="IPR009044">
    <property type="entry name" value="ssDNA-bd_transcriptional_reg"/>
</dbReference>
<dbReference type="Gene3D" id="2.30.31.40">
    <property type="match status" value="1"/>
</dbReference>
<sequence length="219" mass="23823">MHRVATRAFAPRLFRSVTAAGTAAVVSAPSAMMMQQPAVNAALRFQSSGRTQSGMNYNLLPPAFDLPRWDDDPSKGYCIRVSYTEERVVLTYIKQNPGTQAKDVAADAPAAATGGDEPNKVRRHGERLVSVYLPNVYIARFLAVLEGSMAKCDIASRQTTGTFSAGAEPNTFVLSCHSTNIPGSPNRPLEWTTELDAAASLMLHRFLTQSLHYNSGFQK</sequence>
<name>A0A0S4JSM9_BODSA</name>
<gene>
    <name evidence="2" type="ORF">BSAL_41345</name>
</gene>
<keyword evidence="3" id="KW-1185">Reference proteome</keyword>
<evidence type="ECO:0000259" key="1">
    <source>
        <dbReference type="Pfam" id="PF09387"/>
    </source>
</evidence>
<dbReference type="Pfam" id="PF09387">
    <property type="entry name" value="MRP"/>
    <property type="match status" value="1"/>
</dbReference>
<evidence type="ECO:0000313" key="2">
    <source>
        <dbReference type="EMBL" id="CUG93202.1"/>
    </source>
</evidence>
<dbReference type="GO" id="GO:0003677">
    <property type="term" value="F:DNA binding"/>
    <property type="evidence" value="ECO:0007669"/>
    <property type="project" value="InterPro"/>
</dbReference>
<reference evidence="3" key="1">
    <citation type="submission" date="2015-09" db="EMBL/GenBank/DDBJ databases">
        <authorList>
            <consortium name="Pathogen Informatics"/>
        </authorList>
    </citation>
    <scope>NUCLEOTIDE SEQUENCE [LARGE SCALE GENOMIC DNA]</scope>
    <source>
        <strain evidence="3">Lake Konstanz</strain>
    </source>
</reference>
<dbReference type="AlphaFoldDB" id="A0A0S4JSM9"/>
<dbReference type="InterPro" id="IPR032680">
    <property type="entry name" value="SUN1_N"/>
</dbReference>
<protein>
    <submittedName>
        <fullName evidence="2">Mitochondrial RNA-binding protein 2, putative</fullName>
    </submittedName>
</protein>
<dbReference type="SUPFAM" id="SSF54447">
    <property type="entry name" value="ssDNA-binding transcriptional regulator domain"/>
    <property type="match status" value="1"/>
</dbReference>
<dbReference type="OrthoDB" id="271781at2759"/>
<dbReference type="OMA" id="NTAKGKH"/>
<feature type="domain" description="SUN" evidence="1">
    <location>
        <begin position="46"/>
        <end position="216"/>
    </location>
</feature>